<dbReference type="SUPFAM" id="SSF55073">
    <property type="entry name" value="Nucleotide cyclase"/>
    <property type="match status" value="1"/>
</dbReference>
<dbReference type="InterPro" id="IPR001633">
    <property type="entry name" value="EAL_dom"/>
</dbReference>
<dbReference type="Pfam" id="PF00563">
    <property type="entry name" value="EAL"/>
    <property type="match status" value="1"/>
</dbReference>
<dbReference type="Gene3D" id="3.20.20.450">
    <property type="entry name" value="EAL domain"/>
    <property type="match status" value="1"/>
</dbReference>
<keyword evidence="1" id="KW-0472">Membrane</keyword>
<dbReference type="SUPFAM" id="SSF141868">
    <property type="entry name" value="EAL domain-like"/>
    <property type="match status" value="1"/>
</dbReference>
<dbReference type="InterPro" id="IPR043128">
    <property type="entry name" value="Rev_trsase/Diguanyl_cyclase"/>
</dbReference>
<dbReference type="CDD" id="cd01948">
    <property type="entry name" value="EAL"/>
    <property type="match status" value="1"/>
</dbReference>
<dbReference type="CDD" id="cd01949">
    <property type="entry name" value="GGDEF"/>
    <property type="match status" value="1"/>
</dbReference>
<protein>
    <submittedName>
        <fullName evidence="4">Bifunctional diguanylate cyclase/phosphodiesterase</fullName>
    </submittedName>
</protein>
<dbReference type="InterPro" id="IPR050706">
    <property type="entry name" value="Cyclic-di-GMP_PDE-like"/>
</dbReference>
<gene>
    <name evidence="4" type="ORF">ACFQ45_02015</name>
</gene>
<dbReference type="InterPro" id="IPR029787">
    <property type="entry name" value="Nucleotide_cyclase"/>
</dbReference>
<dbReference type="PROSITE" id="PS50887">
    <property type="entry name" value="GGDEF"/>
    <property type="match status" value="1"/>
</dbReference>
<feature type="domain" description="GGDEF" evidence="3">
    <location>
        <begin position="240"/>
        <end position="374"/>
    </location>
</feature>
<dbReference type="SMART" id="SM00052">
    <property type="entry name" value="EAL"/>
    <property type="match status" value="1"/>
</dbReference>
<evidence type="ECO:0000313" key="4">
    <source>
        <dbReference type="EMBL" id="MFD1382124.1"/>
    </source>
</evidence>
<sequence>MTAFREFEQDNQLRRRLIFVCLSVAIMVSAVYATVAYRLINDLGIRTETHYLEQEGKAFLHELEHANTSELNHLREHLPLTFGTKNSRYHVHIRHPKLEDFVLSDSVSETQADDLMSLIPPLPDGDDLSSGHFKFEGQSFIWFYGKDHDVDLILAVKPNSLETSMSYAFKRLAITSAIVFWIAVWLALLLSSWITKRVKDKNDALKKLATHDSLTGLPNRLYLVNKLHGVMQTREQKAPESGCLLAIDVDHLKDVNDSLGHSAGDKLLIVLAYRIQQELSEDQMLVRAGGDEFLVWAPNMSIDGASVLASHIITACNEPLMMDQLTVNIGASLGVAHFPSHTDHVETLITYADSAMYQAKQRRAGWATYCPNNSGNVDNKRHLQLRSELNSALSENQIQLYYQPKVKIETGEIVGAEALARWIHPTDGMISPMIFIPLVEQSGLVQEFGRYVIRQAIQQLVTWKNQRIESPIAVNLSPYNLLDKDLVLYTQNLLVKGNISPELLEIELTETATSVDIQTISDALNDFKEIGVKLSIDDFGTGMSSLAYVSSLNVDTIKVDRSFVHDIETNANHYSIVNTALTLARSFGCTIVVEGIENKTQMALLKEMGCDFGQGFYYSRPLPVDQFTAMIKFTRTLPVA</sequence>
<dbReference type="InterPro" id="IPR000160">
    <property type="entry name" value="GGDEF_dom"/>
</dbReference>
<feature type="transmembrane region" description="Helical" evidence="1">
    <location>
        <begin position="172"/>
        <end position="194"/>
    </location>
</feature>
<keyword evidence="1" id="KW-0812">Transmembrane</keyword>
<keyword evidence="1" id="KW-1133">Transmembrane helix</keyword>
<reference evidence="5" key="1">
    <citation type="journal article" date="2019" name="Int. J. Syst. Evol. Microbiol.">
        <title>The Global Catalogue of Microorganisms (GCM) 10K type strain sequencing project: providing services to taxonomists for standard genome sequencing and annotation.</title>
        <authorList>
            <consortium name="The Broad Institute Genomics Platform"/>
            <consortium name="The Broad Institute Genome Sequencing Center for Infectious Disease"/>
            <person name="Wu L."/>
            <person name="Ma J."/>
        </authorList>
    </citation>
    <scope>NUCLEOTIDE SEQUENCE [LARGE SCALE GENOMIC DNA]</scope>
    <source>
        <strain evidence="5">JCM 30774</strain>
    </source>
</reference>
<evidence type="ECO:0000259" key="2">
    <source>
        <dbReference type="PROSITE" id="PS50883"/>
    </source>
</evidence>
<accession>A0ABW4AX62</accession>
<feature type="transmembrane region" description="Helical" evidence="1">
    <location>
        <begin position="17"/>
        <end position="40"/>
    </location>
</feature>
<organism evidence="4 5">
    <name type="scientific">Rhodanobacter aciditrophus</name>
    <dbReference type="NCBI Taxonomy" id="1623218"/>
    <lineage>
        <taxon>Bacteria</taxon>
        <taxon>Pseudomonadati</taxon>
        <taxon>Pseudomonadota</taxon>
        <taxon>Gammaproteobacteria</taxon>
        <taxon>Lysobacterales</taxon>
        <taxon>Rhodanobacteraceae</taxon>
        <taxon>Rhodanobacter</taxon>
    </lineage>
</organism>
<dbReference type="PANTHER" id="PTHR33121:SF70">
    <property type="entry name" value="SIGNALING PROTEIN YKOW"/>
    <property type="match status" value="1"/>
</dbReference>
<keyword evidence="5" id="KW-1185">Reference proteome</keyword>
<dbReference type="Proteomes" id="UP001597059">
    <property type="component" value="Unassembled WGS sequence"/>
</dbReference>
<name>A0ABW4AX62_9GAMM</name>
<evidence type="ECO:0000313" key="5">
    <source>
        <dbReference type="Proteomes" id="UP001597059"/>
    </source>
</evidence>
<feature type="domain" description="EAL" evidence="2">
    <location>
        <begin position="382"/>
        <end position="635"/>
    </location>
</feature>
<dbReference type="SMART" id="SM00267">
    <property type="entry name" value="GGDEF"/>
    <property type="match status" value="1"/>
</dbReference>
<dbReference type="PANTHER" id="PTHR33121">
    <property type="entry name" value="CYCLIC DI-GMP PHOSPHODIESTERASE PDEF"/>
    <property type="match status" value="1"/>
</dbReference>
<comment type="caution">
    <text evidence="4">The sequence shown here is derived from an EMBL/GenBank/DDBJ whole genome shotgun (WGS) entry which is preliminary data.</text>
</comment>
<evidence type="ECO:0000259" key="3">
    <source>
        <dbReference type="PROSITE" id="PS50887"/>
    </source>
</evidence>
<dbReference type="EMBL" id="JBHTMN010000003">
    <property type="protein sequence ID" value="MFD1382124.1"/>
    <property type="molecule type" value="Genomic_DNA"/>
</dbReference>
<evidence type="ECO:0000256" key="1">
    <source>
        <dbReference type="SAM" id="Phobius"/>
    </source>
</evidence>
<dbReference type="Gene3D" id="3.30.70.270">
    <property type="match status" value="1"/>
</dbReference>
<dbReference type="PROSITE" id="PS50883">
    <property type="entry name" value="EAL"/>
    <property type="match status" value="1"/>
</dbReference>
<dbReference type="NCBIfam" id="TIGR00254">
    <property type="entry name" value="GGDEF"/>
    <property type="match status" value="1"/>
</dbReference>
<dbReference type="InterPro" id="IPR035919">
    <property type="entry name" value="EAL_sf"/>
</dbReference>
<dbReference type="Pfam" id="PF00990">
    <property type="entry name" value="GGDEF"/>
    <property type="match status" value="1"/>
</dbReference>
<proteinExistence type="predicted"/>
<dbReference type="RefSeq" id="WP_377364800.1">
    <property type="nucleotide sequence ID" value="NZ_JBHTMN010000003.1"/>
</dbReference>